<feature type="compositionally biased region" description="Basic and acidic residues" evidence="1">
    <location>
        <begin position="379"/>
        <end position="389"/>
    </location>
</feature>
<feature type="region of interest" description="Disordered" evidence="1">
    <location>
        <begin position="598"/>
        <end position="646"/>
    </location>
</feature>
<feature type="compositionally biased region" description="Polar residues" evidence="1">
    <location>
        <begin position="317"/>
        <end position="338"/>
    </location>
</feature>
<feature type="compositionally biased region" description="Basic and acidic residues" evidence="1">
    <location>
        <begin position="1935"/>
        <end position="1945"/>
    </location>
</feature>
<feature type="compositionally biased region" description="Basic and acidic residues" evidence="1">
    <location>
        <begin position="1005"/>
        <end position="1021"/>
    </location>
</feature>
<feature type="compositionally biased region" description="Low complexity" evidence="1">
    <location>
        <begin position="802"/>
        <end position="819"/>
    </location>
</feature>
<feature type="compositionally biased region" description="Low complexity" evidence="1">
    <location>
        <begin position="1395"/>
        <end position="1418"/>
    </location>
</feature>
<feature type="compositionally biased region" description="Low complexity" evidence="1">
    <location>
        <begin position="1230"/>
        <end position="1300"/>
    </location>
</feature>
<feature type="compositionally biased region" description="Polar residues" evidence="1">
    <location>
        <begin position="1348"/>
        <end position="1365"/>
    </location>
</feature>
<feature type="region of interest" description="Disordered" evidence="1">
    <location>
        <begin position="680"/>
        <end position="1021"/>
    </location>
</feature>
<feature type="compositionally biased region" description="Polar residues" evidence="1">
    <location>
        <begin position="1599"/>
        <end position="1613"/>
    </location>
</feature>
<feature type="compositionally biased region" description="Low complexity" evidence="1">
    <location>
        <begin position="832"/>
        <end position="915"/>
    </location>
</feature>
<feature type="compositionally biased region" description="Low complexity" evidence="1">
    <location>
        <begin position="1089"/>
        <end position="1098"/>
    </location>
</feature>
<feature type="compositionally biased region" description="Low complexity" evidence="1">
    <location>
        <begin position="600"/>
        <end position="614"/>
    </location>
</feature>
<evidence type="ECO:0000313" key="2">
    <source>
        <dbReference type="EMBL" id="KIJ95619.1"/>
    </source>
</evidence>
<feature type="region of interest" description="Disordered" evidence="1">
    <location>
        <begin position="1518"/>
        <end position="1613"/>
    </location>
</feature>
<feature type="compositionally biased region" description="Polar residues" evidence="1">
    <location>
        <begin position="1857"/>
        <end position="1867"/>
    </location>
</feature>
<feature type="compositionally biased region" description="Polar residues" evidence="1">
    <location>
        <begin position="250"/>
        <end position="260"/>
    </location>
</feature>
<feature type="compositionally biased region" description="Polar residues" evidence="1">
    <location>
        <begin position="770"/>
        <end position="782"/>
    </location>
</feature>
<feature type="compositionally biased region" description="Low complexity" evidence="1">
    <location>
        <begin position="693"/>
        <end position="707"/>
    </location>
</feature>
<accession>A0A0C9WK08</accession>
<feature type="compositionally biased region" description="Low complexity" evidence="1">
    <location>
        <begin position="1868"/>
        <end position="1900"/>
    </location>
</feature>
<evidence type="ECO:0000313" key="3">
    <source>
        <dbReference type="Proteomes" id="UP000054477"/>
    </source>
</evidence>
<reference evidence="3" key="2">
    <citation type="submission" date="2015-01" db="EMBL/GenBank/DDBJ databases">
        <title>Evolutionary Origins and Diversification of the Mycorrhizal Mutualists.</title>
        <authorList>
            <consortium name="DOE Joint Genome Institute"/>
            <consortium name="Mycorrhizal Genomics Consortium"/>
            <person name="Kohler A."/>
            <person name="Kuo A."/>
            <person name="Nagy L.G."/>
            <person name="Floudas D."/>
            <person name="Copeland A."/>
            <person name="Barry K.W."/>
            <person name="Cichocki N."/>
            <person name="Veneault-Fourrey C."/>
            <person name="LaButti K."/>
            <person name="Lindquist E.A."/>
            <person name="Lipzen A."/>
            <person name="Lundell T."/>
            <person name="Morin E."/>
            <person name="Murat C."/>
            <person name="Riley R."/>
            <person name="Ohm R."/>
            <person name="Sun H."/>
            <person name="Tunlid A."/>
            <person name="Henrissat B."/>
            <person name="Grigoriev I.V."/>
            <person name="Hibbett D.S."/>
            <person name="Martin F."/>
        </authorList>
    </citation>
    <scope>NUCLEOTIDE SEQUENCE [LARGE SCALE GENOMIC DNA]</scope>
    <source>
        <strain evidence="3">LaAM-08-1</strain>
    </source>
</reference>
<feature type="compositionally biased region" description="Polar residues" evidence="1">
    <location>
        <begin position="390"/>
        <end position="420"/>
    </location>
</feature>
<feature type="compositionally biased region" description="Basic and acidic residues" evidence="1">
    <location>
        <begin position="1822"/>
        <end position="1831"/>
    </location>
</feature>
<feature type="compositionally biased region" description="Low complexity" evidence="1">
    <location>
        <begin position="725"/>
        <end position="740"/>
    </location>
</feature>
<feature type="compositionally biased region" description="Polar residues" evidence="1">
    <location>
        <begin position="965"/>
        <end position="983"/>
    </location>
</feature>
<feature type="compositionally biased region" description="Polar residues" evidence="1">
    <location>
        <begin position="270"/>
        <end position="282"/>
    </location>
</feature>
<feature type="region of interest" description="Disordered" evidence="1">
    <location>
        <begin position="305"/>
        <end position="449"/>
    </location>
</feature>
<proteinExistence type="predicted"/>
<feature type="compositionally biased region" description="Pro residues" evidence="1">
    <location>
        <begin position="1778"/>
        <end position="1794"/>
    </location>
</feature>
<dbReference type="STRING" id="1095629.A0A0C9WK08"/>
<feature type="region of interest" description="Disordered" evidence="1">
    <location>
        <begin position="229"/>
        <end position="283"/>
    </location>
</feature>
<reference evidence="2 3" key="1">
    <citation type="submission" date="2014-04" db="EMBL/GenBank/DDBJ databases">
        <authorList>
            <consortium name="DOE Joint Genome Institute"/>
            <person name="Kuo A."/>
            <person name="Kohler A."/>
            <person name="Nagy L.G."/>
            <person name="Floudas D."/>
            <person name="Copeland A."/>
            <person name="Barry K.W."/>
            <person name="Cichocki N."/>
            <person name="Veneault-Fourrey C."/>
            <person name="LaButti K."/>
            <person name="Lindquist E.A."/>
            <person name="Lipzen A."/>
            <person name="Lundell T."/>
            <person name="Morin E."/>
            <person name="Murat C."/>
            <person name="Sun H."/>
            <person name="Tunlid A."/>
            <person name="Henrissat B."/>
            <person name="Grigoriev I.V."/>
            <person name="Hibbett D.S."/>
            <person name="Martin F."/>
            <person name="Nordberg H.P."/>
            <person name="Cantor M.N."/>
            <person name="Hua S.X."/>
        </authorList>
    </citation>
    <scope>NUCLEOTIDE SEQUENCE [LARGE SCALE GENOMIC DNA]</scope>
    <source>
        <strain evidence="2 3">LaAM-08-1</strain>
    </source>
</reference>
<feature type="compositionally biased region" description="Basic and acidic residues" evidence="1">
    <location>
        <begin position="229"/>
        <end position="248"/>
    </location>
</feature>
<feature type="compositionally biased region" description="Basic and acidic residues" evidence="1">
    <location>
        <begin position="710"/>
        <end position="719"/>
    </location>
</feature>
<feature type="region of interest" description="Disordered" evidence="1">
    <location>
        <begin position="1040"/>
        <end position="1502"/>
    </location>
</feature>
<feature type="compositionally biased region" description="Basic and acidic residues" evidence="1">
    <location>
        <begin position="1966"/>
        <end position="1975"/>
    </location>
</feature>
<feature type="compositionally biased region" description="Low complexity" evidence="1">
    <location>
        <begin position="1437"/>
        <end position="1450"/>
    </location>
</feature>
<feature type="compositionally biased region" description="Low complexity" evidence="1">
    <location>
        <begin position="1188"/>
        <end position="1200"/>
    </location>
</feature>
<dbReference type="InterPro" id="IPR027267">
    <property type="entry name" value="AH/BAR_dom_sf"/>
</dbReference>
<organism evidence="2 3">
    <name type="scientific">Laccaria amethystina LaAM-08-1</name>
    <dbReference type="NCBI Taxonomy" id="1095629"/>
    <lineage>
        <taxon>Eukaryota</taxon>
        <taxon>Fungi</taxon>
        <taxon>Dikarya</taxon>
        <taxon>Basidiomycota</taxon>
        <taxon>Agaricomycotina</taxon>
        <taxon>Agaricomycetes</taxon>
        <taxon>Agaricomycetidae</taxon>
        <taxon>Agaricales</taxon>
        <taxon>Agaricineae</taxon>
        <taxon>Hydnangiaceae</taxon>
        <taxon>Laccaria</taxon>
    </lineage>
</organism>
<dbReference type="Gene3D" id="1.20.1270.60">
    <property type="entry name" value="Arfaptin homology (AH) domain/BAR domain"/>
    <property type="match status" value="1"/>
</dbReference>
<name>A0A0C9WK08_9AGAR</name>
<evidence type="ECO:0000256" key="1">
    <source>
        <dbReference type="SAM" id="MobiDB-lite"/>
    </source>
</evidence>
<feature type="compositionally biased region" description="Basic and acidic residues" evidence="1">
    <location>
        <begin position="1047"/>
        <end position="1068"/>
    </location>
</feature>
<dbReference type="OrthoDB" id="3358861at2759"/>
<feature type="compositionally biased region" description="Polar residues" evidence="1">
    <location>
        <begin position="1107"/>
        <end position="1117"/>
    </location>
</feature>
<feature type="compositionally biased region" description="Gly residues" evidence="1">
    <location>
        <begin position="1069"/>
        <end position="1078"/>
    </location>
</feature>
<feature type="compositionally biased region" description="Polar residues" evidence="1">
    <location>
        <begin position="367"/>
        <end position="377"/>
    </location>
</feature>
<feature type="compositionally biased region" description="Polar residues" evidence="1">
    <location>
        <begin position="1946"/>
        <end position="1962"/>
    </location>
</feature>
<protein>
    <submittedName>
        <fullName evidence="2">Uncharacterized protein</fullName>
    </submittedName>
</protein>
<feature type="compositionally biased region" description="Polar residues" evidence="1">
    <location>
        <begin position="1803"/>
        <end position="1815"/>
    </location>
</feature>
<feature type="compositionally biased region" description="Gly residues" evidence="1">
    <location>
        <begin position="1174"/>
        <end position="1187"/>
    </location>
</feature>
<feature type="compositionally biased region" description="Basic and acidic residues" evidence="1">
    <location>
        <begin position="1203"/>
        <end position="1215"/>
    </location>
</feature>
<gene>
    <name evidence="2" type="ORF">K443DRAFT_11252</name>
</gene>
<dbReference type="EMBL" id="KN838749">
    <property type="protein sequence ID" value="KIJ95619.1"/>
    <property type="molecule type" value="Genomic_DNA"/>
</dbReference>
<dbReference type="HOGENOM" id="CLU_233868_0_0_1"/>
<feature type="region of interest" description="Disordered" evidence="1">
    <location>
        <begin position="478"/>
        <end position="513"/>
    </location>
</feature>
<feature type="region of interest" description="Disordered" evidence="1">
    <location>
        <begin position="1682"/>
        <end position="1981"/>
    </location>
</feature>
<sequence length="2003" mass="208985">MVHRPADSRLLTNVLSHEKEYAKQLQALLDSSQASLASFTAYAAASPPPTSQTILKVAGILSAADSALAAYAAAVDQWRETMRALQALEDEVGNIVRDREILVTRLIKVSKSQKSVGLAGQRFASSSSLGSVDTPSPSPRHSRTIATSTKISAAQSELQACETHLATKENELALRRNVAVRDGLNVRCQALVQCGWAWTELGKEAIGVLESPELVADVRGAHRPRLLHESFPHHDHNKPLPPHEDDRSSLGPSRSASQIHLPNGMHVEEGSTTSLSHYSQSTDTHRIQIPAAHAIDSELAMPMPVMGYSGGHKRDSSASTPRMLSPQSQRDSWMSGSTEWKFETPLQSFSELPLPQTPTPIDEQRPQRPSQVSTPQRRSFVEGNHRMSRSETQLVLQGQPTQQEVQLHGRSTSVDRQTSPAPRVRPLSQSWADVPVPGPSSAPVITQEKPTMFTGGPTLFASAEGTHNTVWENVAAIASGSGAQPSRNERPTSVPRINPSPPAGRVSPTKRGSSLFAGGPALYTATAPAPISAEAAAAFEPSSSSTASQPHKSTLFTGGPTLYAVAPSSLDTSNYASASNYASTSTANYPPSTSNYAIAPTSTVPPSSYTTPTTHVLSRRITEEELRSGSESGTEGGSSVDGGEEEDVDEMIREGRLGIVENPKFSSSLPPPVNVPLVVGGGGAVTSQDQAREAGGAQAGGAPQAPTQEPPRDSVDEARAPPNKVVTGGVFGRRFSGFRNGQKRGRTASDAGSVSVVGQTHARSEGVVGPQTTEPSQETNGAPVSVHAVNEPATQERANETSPASVKGSSASSSPSKSKFMGSLRLLFSVKPPAQRSQAQEQPQPQAQEQTPGQPQEFAPNSQPQSSAAQLSAPTQPQSQTAAPSQPQPQTAAPSQPQPQTAAPTQPRPQAQVRQPRQRAPEDEDAESVASSDDGHFPAPSRLVAHDNPKLAGRSKPRRVGAERTASTLQKKTNAKSSPSKPSVLSGLFGSRRAESVKDSSPAKVETRTDRNVKSGLGPDERWLVYSSDDEVGGRKATIYQGQMPKSHIEPVDLREVGQSLEGRDRGDPGVGESGFGAAGAPVPLVPTQFQEQEQQQQKRVVKRRGSTATESTIGTQRESDVVSGTGRPGGRKLKKSRTVTGEGKEAKGKSGAALVGSKKVKNKQRSSSTPPGSGNGYGVAPVGGGDVQPVPAMPVAAPALQKPKEKEVMKRSESEGGGAGLVRRKSTVKKTTTAGGGESSTHPAANAASSNPKSGNPSSYHIRSSSHISAGSGLSNPPAGNAYPAGSSGPSSHASPGMGISRPGAHSRVSAGLPHPPLNVAAATGLPHPGHSHPPAVAASNHIGTGAASNHPGTSAASHHPGTNATAPPRHPARPVPHHAATVSAQHRPPPIVTPSHPATGAPAHHAATASHPSTSAPFRPAVSAAPSHQPSSSVPAPHHAATSTAPPTTGAPPSRPTSVRAHSSSTTVHVLPAGGEHPSGTLSSGGWGGSGGGLSRQSSVLSASSAPIGVERGKAQATLGQGMGVGRRASVGGVPKDGSTTPEGQKPKHKRSLSMDLGSSTAPTFVPVEKEKMGPTTVKKTSKAEKKPSAPPRGLSHMQSHTHFPPAGTTSTAQSLMSIVENVARGNRESWDTGEESVRALKYTGGMERPIGTMQVEVVRAPPRMGREALLAELTPNAKAGIGAGSGARVRGEGMPEVPRAPPPVTVTKPGPLSMPNSEPPSRERPKAAPAARRSDTNVVNRPTKSPLRSALKSPSRDPSPPRDAPIAIAVQKPQIMPPPIASSSVPIPPSAPASSPAAQGTETLAPSLSYTEASGHGKGKGEEKRKEEESDGVSISSYETGHEVFVPDGHEISRPQSTPNGSANPQVGSSDVSSSVSGAVQQQPPQPTTESESTPRQAAPPPRRRKSVRVSLQPTFSPTPPAIDYDDDEDEDQKHAPWKPEENQASTSQLPVRPSQPQSEPKPPIDVHKDMWADSDDENDEYRNAKLLLARAARKTSKRT</sequence>
<dbReference type="Proteomes" id="UP000054477">
    <property type="component" value="Unassembled WGS sequence"/>
</dbReference>
<feature type="compositionally biased region" description="Gly residues" evidence="1">
    <location>
        <begin position="1485"/>
        <end position="1496"/>
    </location>
</feature>
<keyword evidence="3" id="KW-1185">Reference proteome</keyword>